<accession>A0ABR1GDB5</accession>
<dbReference type="SMART" id="SM00184">
    <property type="entry name" value="RING"/>
    <property type="match status" value="1"/>
</dbReference>
<evidence type="ECO:0000256" key="1">
    <source>
        <dbReference type="PROSITE-ProRule" id="PRU00175"/>
    </source>
</evidence>
<feature type="domain" description="RING-type" evidence="3">
    <location>
        <begin position="14"/>
        <end position="52"/>
    </location>
</feature>
<feature type="compositionally biased region" description="Basic residues" evidence="2">
    <location>
        <begin position="124"/>
        <end position="133"/>
    </location>
</feature>
<dbReference type="Pfam" id="PF13923">
    <property type="entry name" value="zf-C3HC4_2"/>
    <property type="match status" value="1"/>
</dbReference>
<dbReference type="Proteomes" id="UP001363151">
    <property type="component" value="Unassembled WGS sequence"/>
</dbReference>
<evidence type="ECO:0000256" key="2">
    <source>
        <dbReference type="SAM" id="MobiDB-lite"/>
    </source>
</evidence>
<proteinExistence type="predicted"/>
<feature type="compositionally biased region" description="Low complexity" evidence="2">
    <location>
        <begin position="134"/>
        <end position="162"/>
    </location>
</feature>
<keyword evidence="1" id="KW-0863">Zinc-finger</keyword>
<feature type="compositionally biased region" description="Low complexity" evidence="2">
    <location>
        <begin position="171"/>
        <end position="188"/>
    </location>
</feature>
<keyword evidence="1" id="KW-0862">Zinc</keyword>
<dbReference type="InterPro" id="IPR001841">
    <property type="entry name" value="Znf_RING"/>
</dbReference>
<dbReference type="InterPro" id="IPR013083">
    <property type="entry name" value="Znf_RING/FYVE/PHD"/>
</dbReference>
<organism evidence="4 5">
    <name type="scientific">Aureococcus anophagefferens</name>
    <name type="common">Harmful bloom alga</name>
    <dbReference type="NCBI Taxonomy" id="44056"/>
    <lineage>
        <taxon>Eukaryota</taxon>
        <taxon>Sar</taxon>
        <taxon>Stramenopiles</taxon>
        <taxon>Ochrophyta</taxon>
        <taxon>Pelagophyceae</taxon>
        <taxon>Pelagomonadales</taxon>
        <taxon>Pelagomonadaceae</taxon>
        <taxon>Aureococcus</taxon>
    </lineage>
</organism>
<evidence type="ECO:0000313" key="4">
    <source>
        <dbReference type="EMBL" id="KAK7254094.1"/>
    </source>
</evidence>
<keyword evidence="5" id="KW-1185">Reference proteome</keyword>
<feature type="region of interest" description="Disordered" evidence="2">
    <location>
        <begin position="380"/>
        <end position="405"/>
    </location>
</feature>
<dbReference type="PROSITE" id="PS50089">
    <property type="entry name" value="ZF_RING_2"/>
    <property type="match status" value="1"/>
</dbReference>
<dbReference type="Gene3D" id="3.30.40.10">
    <property type="entry name" value="Zinc/RING finger domain, C3HC4 (zinc finger)"/>
    <property type="match status" value="1"/>
</dbReference>
<keyword evidence="1" id="KW-0479">Metal-binding</keyword>
<dbReference type="Gene3D" id="1.25.40.20">
    <property type="entry name" value="Ankyrin repeat-containing domain"/>
    <property type="match status" value="1"/>
</dbReference>
<dbReference type="SUPFAM" id="SSF57850">
    <property type="entry name" value="RING/U-box"/>
    <property type="match status" value="1"/>
</dbReference>
<dbReference type="EMBL" id="JBBJCI010000032">
    <property type="protein sequence ID" value="KAK7254094.1"/>
    <property type="molecule type" value="Genomic_DNA"/>
</dbReference>
<name>A0ABR1GDB5_AURAN</name>
<feature type="region of interest" description="Disordered" evidence="2">
    <location>
        <begin position="106"/>
        <end position="188"/>
    </location>
</feature>
<feature type="compositionally biased region" description="Basic and acidic residues" evidence="2">
    <location>
        <begin position="106"/>
        <end position="123"/>
    </location>
</feature>
<dbReference type="InterPro" id="IPR036770">
    <property type="entry name" value="Ankyrin_rpt-contain_sf"/>
</dbReference>
<evidence type="ECO:0000259" key="3">
    <source>
        <dbReference type="PROSITE" id="PS50089"/>
    </source>
</evidence>
<sequence length="544" mass="58523">MSDDEPDVAAEWTCAICQDVLLAPVVTPCGHAFDERCLLSWTKDHGTCPVCRSEIPRAGYAVCGALSRRSALRWRRCVAVARRASFRWREDFVTLARSTAPETPRKLRAEALRTPRLVAERRERRARRRHRAARGAATTSRSSSASAPRSARATAPAATRSRAPARRRSSRSSTTATTTPLPAPRRPVVVARRARRHDLAVEALAALLERGAPIPTTAFASRAVLRDVDLTAAFLAGASRGAGRRSRRAPGFYDAREPGRRHGDAVLVTAVQGRERRRRRPARRKLRAILDAAAPLSSDDVNGLHWNQDTERVESALAAAVAADDVPAGADRRTPPPVRLCDIDAEGDDGDTPLLRAAALKRVRAVEALLASHRFANVDKASSGDGSTPLMRRSSATATRTDDGDDDAAEAIVKALLEAGADPNLHRSSDLAYPTAANGHETCAARFSLRCEDASFANQKWRISKKIDESRLSAAELAAARGFGDVVETMVARAPSTRGRARVAAASGQAAVVAKLDVGTRAGWDRPLSPQDAGAWHDPLAAAR</sequence>
<evidence type="ECO:0000313" key="5">
    <source>
        <dbReference type="Proteomes" id="UP001363151"/>
    </source>
</evidence>
<reference evidence="4 5" key="1">
    <citation type="submission" date="2024-03" db="EMBL/GenBank/DDBJ databases">
        <title>Aureococcus anophagefferens CCMP1851 and Kratosvirus quantuckense: Draft genome of a second virus-susceptible host strain in the model system.</title>
        <authorList>
            <person name="Chase E."/>
            <person name="Truchon A.R."/>
            <person name="Schepens W."/>
            <person name="Wilhelm S.W."/>
        </authorList>
    </citation>
    <scope>NUCLEOTIDE SEQUENCE [LARGE SCALE GENOMIC DNA]</scope>
    <source>
        <strain evidence="4 5">CCMP1851</strain>
    </source>
</reference>
<gene>
    <name evidence="4" type="ORF">SO694_00008183</name>
</gene>
<feature type="region of interest" description="Disordered" evidence="2">
    <location>
        <begin position="523"/>
        <end position="544"/>
    </location>
</feature>
<comment type="caution">
    <text evidence="4">The sequence shown here is derived from an EMBL/GenBank/DDBJ whole genome shotgun (WGS) entry which is preliminary data.</text>
</comment>
<dbReference type="SUPFAM" id="SSF48403">
    <property type="entry name" value="Ankyrin repeat"/>
    <property type="match status" value="1"/>
</dbReference>
<dbReference type="InterPro" id="IPR002110">
    <property type="entry name" value="Ankyrin_rpt"/>
</dbReference>
<protein>
    <recommendedName>
        <fullName evidence="3">RING-type domain-containing protein</fullName>
    </recommendedName>
</protein>
<dbReference type="Pfam" id="PF00023">
    <property type="entry name" value="Ank"/>
    <property type="match status" value="1"/>
</dbReference>